<dbReference type="SUPFAM" id="SSF55874">
    <property type="entry name" value="ATPase domain of HSP90 chaperone/DNA topoisomerase II/histidine kinase"/>
    <property type="match status" value="1"/>
</dbReference>
<evidence type="ECO:0000313" key="13">
    <source>
        <dbReference type="EMBL" id="MFC5296720.1"/>
    </source>
</evidence>
<dbReference type="InterPro" id="IPR050482">
    <property type="entry name" value="Sensor_HK_TwoCompSys"/>
</dbReference>
<keyword evidence="9" id="KW-0812">Transmembrane</keyword>
<dbReference type="PANTHER" id="PTHR24421:SF10">
    <property type="entry name" value="NITRATE_NITRITE SENSOR PROTEIN NARQ"/>
    <property type="match status" value="1"/>
</dbReference>
<feature type="transmembrane region" description="Helical" evidence="9">
    <location>
        <begin position="161"/>
        <end position="189"/>
    </location>
</feature>
<dbReference type="Gene3D" id="3.30.565.10">
    <property type="entry name" value="Histidine kinase-like ATPase, C-terminal domain"/>
    <property type="match status" value="1"/>
</dbReference>
<feature type="domain" description="Putative sensor" evidence="12">
    <location>
        <begin position="21"/>
        <end position="189"/>
    </location>
</feature>
<dbReference type="InterPro" id="IPR011712">
    <property type="entry name" value="Sig_transdc_His_kin_sub3_dim/P"/>
</dbReference>
<reference evidence="14" key="1">
    <citation type="journal article" date="2019" name="Int. J. Syst. Evol. Microbiol.">
        <title>The Global Catalogue of Microorganisms (GCM) 10K type strain sequencing project: providing services to taxonomists for standard genome sequencing and annotation.</title>
        <authorList>
            <consortium name="The Broad Institute Genomics Platform"/>
            <consortium name="The Broad Institute Genome Sequencing Center for Infectious Disease"/>
            <person name="Wu L."/>
            <person name="Ma J."/>
        </authorList>
    </citation>
    <scope>NUCLEOTIDE SEQUENCE [LARGE SCALE GENOMIC DNA]</scope>
    <source>
        <strain evidence="14">CGMCC 1.16455</strain>
    </source>
</reference>
<accession>A0ABW0FFT5</accession>
<dbReference type="InterPro" id="IPR025828">
    <property type="entry name" value="Put_sensor_dom"/>
</dbReference>
<keyword evidence="9" id="KW-0472">Membrane</keyword>
<keyword evidence="4" id="KW-0808">Transferase</keyword>
<dbReference type="EC" id="2.7.13.3" evidence="2"/>
<dbReference type="RefSeq" id="WP_343925633.1">
    <property type="nucleotide sequence ID" value="NZ_BAAAIR010000046.1"/>
</dbReference>
<keyword evidence="7" id="KW-0067">ATP-binding</keyword>
<feature type="transmembrane region" description="Helical" evidence="9">
    <location>
        <begin position="45"/>
        <end position="65"/>
    </location>
</feature>
<evidence type="ECO:0000259" key="12">
    <source>
        <dbReference type="Pfam" id="PF13796"/>
    </source>
</evidence>
<evidence type="ECO:0000259" key="10">
    <source>
        <dbReference type="Pfam" id="PF02518"/>
    </source>
</evidence>
<evidence type="ECO:0000256" key="3">
    <source>
        <dbReference type="ARBA" id="ARBA00022553"/>
    </source>
</evidence>
<keyword evidence="8" id="KW-0902">Two-component regulatory system</keyword>
<keyword evidence="5" id="KW-0547">Nucleotide-binding</keyword>
<feature type="domain" description="Signal transduction histidine kinase subgroup 3 dimerisation and phosphoacceptor" evidence="11">
    <location>
        <begin position="402"/>
        <end position="468"/>
    </location>
</feature>
<evidence type="ECO:0000256" key="9">
    <source>
        <dbReference type="SAM" id="Phobius"/>
    </source>
</evidence>
<proteinExistence type="predicted"/>
<dbReference type="PANTHER" id="PTHR24421">
    <property type="entry name" value="NITRATE/NITRITE SENSOR PROTEIN NARX-RELATED"/>
    <property type="match status" value="1"/>
</dbReference>
<dbReference type="Pfam" id="PF13796">
    <property type="entry name" value="Sensor"/>
    <property type="match status" value="1"/>
</dbReference>
<protein>
    <recommendedName>
        <fullName evidence="2">histidine kinase</fullName>
        <ecNumber evidence="2">2.7.13.3</ecNumber>
    </recommendedName>
</protein>
<dbReference type="Pfam" id="PF02518">
    <property type="entry name" value="HATPase_c"/>
    <property type="match status" value="1"/>
</dbReference>
<feature type="domain" description="Histidine kinase/HSP90-like ATPase" evidence="10">
    <location>
        <begin position="511"/>
        <end position="601"/>
    </location>
</feature>
<sequence length="607" mass="64155">MFLVPDRHSLRRLGHDLALILPGLALTLLAIVVLLPLAAVSAALAIVWIGVLLFPLTLALASVYAQLDRARLSRWGVEVNPPSYRPRGRGPRGLLRLVTDPRRWLDLAFEALIALPVRALTVGVTLAWAVLALAGLSYWLWGRALPPGGTPVPGQWSLALVLGLALALSFPAMVHALALLDVVVSAPLLGGAVPGSRRRGSPAPPIVHTVDARLREGAWTWMTVAFISFVLVVVSWPVTASLYSVHPAVAMLVSIAAALAGVLAVRWPWAGLSLSIVGATATILATASAPDTLPWPWPVTALLAHCLTLTVLAVFHRWFWAVSAWSGGALLTLISLLITEPAIRADDSLRAVTTNGVVLVAISGGVVLLGLTVRQWLLISSQVEQAQSLGADHMRRRYELEERSRIARELHDVVAHSMSVITVQAGTAKFRLTGLDAQTEQEFEDIAASSRQALGEMRSLLATLRTDDDLDDMPMPGLADVTDLVETSRATGASISADLEPVEVPPTVGLTAYRVVQEALSNALRHAHGAAIAVSVSVSATPERTLQVNVSNVAPESEHDAIPGSGLGLSGIHERVSALGGSVQAGPSPDGGYAISAQIPIAHPLPR</sequence>
<keyword evidence="9" id="KW-1133">Transmembrane helix</keyword>
<dbReference type="EMBL" id="JBHSLN010000012">
    <property type="protein sequence ID" value="MFC5296720.1"/>
    <property type="molecule type" value="Genomic_DNA"/>
</dbReference>
<dbReference type="InterPro" id="IPR003594">
    <property type="entry name" value="HATPase_dom"/>
</dbReference>
<dbReference type="Proteomes" id="UP001595937">
    <property type="component" value="Unassembled WGS sequence"/>
</dbReference>
<feature type="transmembrane region" description="Helical" evidence="9">
    <location>
        <begin position="119"/>
        <end position="141"/>
    </location>
</feature>
<dbReference type="Pfam" id="PF07730">
    <property type="entry name" value="HisKA_3"/>
    <property type="match status" value="1"/>
</dbReference>
<organism evidence="13 14">
    <name type="scientific">Brachybacterium tyrofermentans</name>
    <dbReference type="NCBI Taxonomy" id="47848"/>
    <lineage>
        <taxon>Bacteria</taxon>
        <taxon>Bacillati</taxon>
        <taxon>Actinomycetota</taxon>
        <taxon>Actinomycetes</taxon>
        <taxon>Micrococcales</taxon>
        <taxon>Dermabacteraceae</taxon>
        <taxon>Brachybacterium</taxon>
    </lineage>
</organism>
<evidence type="ECO:0000259" key="11">
    <source>
        <dbReference type="Pfam" id="PF07730"/>
    </source>
</evidence>
<dbReference type="GeneID" id="303298598"/>
<dbReference type="GO" id="GO:0016301">
    <property type="term" value="F:kinase activity"/>
    <property type="evidence" value="ECO:0007669"/>
    <property type="project" value="UniProtKB-KW"/>
</dbReference>
<keyword evidence="6 13" id="KW-0418">Kinase</keyword>
<evidence type="ECO:0000256" key="6">
    <source>
        <dbReference type="ARBA" id="ARBA00022777"/>
    </source>
</evidence>
<feature type="transmembrane region" description="Helical" evidence="9">
    <location>
        <begin position="351"/>
        <end position="371"/>
    </location>
</feature>
<evidence type="ECO:0000256" key="4">
    <source>
        <dbReference type="ARBA" id="ARBA00022679"/>
    </source>
</evidence>
<dbReference type="CDD" id="cd16917">
    <property type="entry name" value="HATPase_UhpB-NarQ-NarX-like"/>
    <property type="match status" value="1"/>
</dbReference>
<feature type="transmembrane region" description="Helical" evidence="9">
    <location>
        <begin position="218"/>
        <end position="238"/>
    </location>
</feature>
<evidence type="ECO:0000313" key="14">
    <source>
        <dbReference type="Proteomes" id="UP001595937"/>
    </source>
</evidence>
<gene>
    <name evidence="13" type="ORF">ACFPK8_04290</name>
</gene>
<comment type="catalytic activity">
    <reaction evidence="1">
        <text>ATP + protein L-histidine = ADP + protein N-phospho-L-histidine.</text>
        <dbReference type="EC" id="2.7.13.3"/>
    </reaction>
</comment>
<comment type="caution">
    <text evidence="13">The sequence shown here is derived from an EMBL/GenBank/DDBJ whole genome shotgun (WGS) entry which is preliminary data.</text>
</comment>
<evidence type="ECO:0000256" key="5">
    <source>
        <dbReference type="ARBA" id="ARBA00022741"/>
    </source>
</evidence>
<keyword evidence="3" id="KW-0597">Phosphoprotein</keyword>
<dbReference type="InterPro" id="IPR036890">
    <property type="entry name" value="HATPase_C_sf"/>
</dbReference>
<evidence type="ECO:0000256" key="2">
    <source>
        <dbReference type="ARBA" id="ARBA00012438"/>
    </source>
</evidence>
<evidence type="ECO:0000256" key="7">
    <source>
        <dbReference type="ARBA" id="ARBA00022840"/>
    </source>
</evidence>
<dbReference type="Gene3D" id="1.20.5.1930">
    <property type="match status" value="1"/>
</dbReference>
<feature type="transmembrane region" description="Helical" evidence="9">
    <location>
        <begin position="17"/>
        <end position="39"/>
    </location>
</feature>
<feature type="transmembrane region" description="Helical" evidence="9">
    <location>
        <begin position="244"/>
        <end position="265"/>
    </location>
</feature>
<evidence type="ECO:0000256" key="1">
    <source>
        <dbReference type="ARBA" id="ARBA00000085"/>
    </source>
</evidence>
<keyword evidence="14" id="KW-1185">Reference proteome</keyword>
<feature type="transmembrane region" description="Helical" evidence="9">
    <location>
        <begin position="272"/>
        <end position="289"/>
    </location>
</feature>
<name>A0ABW0FFT5_9MICO</name>
<evidence type="ECO:0000256" key="8">
    <source>
        <dbReference type="ARBA" id="ARBA00023012"/>
    </source>
</evidence>
<feature type="transmembrane region" description="Helical" evidence="9">
    <location>
        <begin position="322"/>
        <end position="339"/>
    </location>
</feature>